<accession>A0AAV2DXB1</accession>
<reference evidence="1 2" key="1">
    <citation type="submission" date="2024-04" db="EMBL/GenBank/DDBJ databases">
        <authorList>
            <person name="Fracassetti M."/>
        </authorList>
    </citation>
    <scope>NUCLEOTIDE SEQUENCE [LARGE SCALE GENOMIC DNA]</scope>
</reference>
<dbReference type="Proteomes" id="UP001497516">
    <property type="component" value="Chromosome 3"/>
</dbReference>
<dbReference type="EMBL" id="OZ034816">
    <property type="protein sequence ID" value="CAL1378182.1"/>
    <property type="molecule type" value="Genomic_DNA"/>
</dbReference>
<proteinExistence type="predicted"/>
<evidence type="ECO:0000313" key="1">
    <source>
        <dbReference type="EMBL" id="CAL1378182.1"/>
    </source>
</evidence>
<evidence type="ECO:0000313" key="2">
    <source>
        <dbReference type="Proteomes" id="UP001497516"/>
    </source>
</evidence>
<sequence>MCPDTAAANHHFGKVFCLRAKYFFQSFSPTARLRDANGLSKTPNFFLFDLTPSLSIATAAVATTTSLPPRLRSLLTTTFSRLNPTLRLNASPRPIKTLTAETNTNRHHAVSERCWDTERFRR</sequence>
<gene>
    <name evidence="1" type="ORF">LTRI10_LOCUS19782</name>
</gene>
<dbReference type="AlphaFoldDB" id="A0AAV2DXB1"/>
<organism evidence="1 2">
    <name type="scientific">Linum trigynum</name>
    <dbReference type="NCBI Taxonomy" id="586398"/>
    <lineage>
        <taxon>Eukaryota</taxon>
        <taxon>Viridiplantae</taxon>
        <taxon>Streptophyta</taxon>
        <taxon>Embryophyta</taxon>
        <taxon>Tracheophyta</taxon>
        <taxon>Spermatophyta</taxon>
        <taxon>Magnoliopsida</taxon>
        <taxon>eudicotyledons</taxon>
        <taxon>Gunneridae</taxon>
        <taxon>Pentapetalae</taxon>
        <taxon>rosids</taxon>
        <taxon>fabids</taxon>
        <taxon>Malpighiales</taxon>
        <taxon>Linaceae</taxon>
        <taxon>Linum</taxon>
    </lineage>
</organism>
<name>A0AAV2DXB1_9ROSI</name>
<protein>
    <submittedName>
        <fullName evidence="1">Uncharacterized protein</fullName>
    </submittedName>
</protein>
<keyword evidence="2" id="KW-1185">Reference proteome</keyword>